<dbReference type="PANTHER" id="PTHR42756">
    <property type="entry name" value="TRANSCRIPTIONAL REGULATOR, MARR"/>
    <property type="match status" value="1"/>
</dbReference>
<keyword evidence="2 5" id="KW-0238">DNA-binding</keyword>
<dbReference type="Gene3D" id="1.10.10.10">
    <property type="entry name" value="Winged helix-like DNA-binding domain superfamily/Winged helix DNA-binding domain"/>
    <property type="match status" value="1"/>
</dbReference>
<keyword evidence="6" id="KW-1185">Reference proteome</keyword>
<dbReference type="PRINTS" id="PR00598">
    <property type="entry name" value="HTHMARR"/>
</dbReference>
<gene>
    <name evidence="5" type="ORF">Q0590_17605</name>
</gene>
<protein>
    <submittedName>
        <fullName evidence="5">Winged helix DNA-binding protein</fullName>
    </submittedName>
</protein>
<dbReference type="RefSeq" id="WP_302038899.1">
    <property type="nucleotide sequence ID" value="NZ_JAUKPO010000010.1"/>
</dbReference>
<dbReference type="SUPFAM" id="SSF46785">
    <property type="entry name" value="Winged helix' DNA-binding domain"/>
    <property type="match status" value="1"/>
</dbReference>
<name>A0ABT8R7L4_9BACT</name>
<dbReference type="Pfam" id="PF13463">
    <property type="entry name" value="HTH_27"/>
    <property type="match status" value="1"/>
</dbReference>
<evidence type="ECO:0000259" key="4">
    <source>
        <dbReference type="PROSITE" id="PS50995"/>
    </source>
</evidence>
<dbReference type="PANTHER" id="PTHR42756:SF1">
    <property type="entry name" value="TRANSCRIPTIONAL REPRESSOR OF EMRAB OPERON"/>
    <property type="match status" value="1"/>
</dbReference>
<accession>A0ABT8R7L4</accession>
<evidence type="ECO:0000256" key="1">
    <source>
        <dbReference type="ARBA" id="ARBA00023015"/>
    </source>
</evidence>
<organism evidence="5 6">
    <name type="scientific">Rhodocytophaga aerolata</name>
    <dbReference type="NCBI Taxonomy" id="455078"/>
    <lineage>
        <taxon>Bacteria</taxon>
        <taxon>Pseudomonadati</taxon>
        <taxon>Bacteroidota</taxon>
        <taxon>Cytophagia</taxon>
        <taxon>Cytophagales</taxon>
        <taxon>Rhodocytophagaceae</taxon>
        <taxon>Rhodocytophaga</taxon>
    </lineage>
</organism>
<keyword evidence="1" id="KW-0805">Transcription regulation</keyword>
<dbReference type="PROSITE" id="PS50995">
    <property type="entry name" value="HTH_MARR_2"/>
    <property type="match status" value="1"/>
</dbReference>
<evidence type="ECO:0000256" key="3">
    <source>
        <dbReference type="ARBA" id="ARBA00023163"/>
    </source>
</evidence>
<dbReference type="Proteomes" id="UP001168528">
    <property type="component" value="Unassembled WGS sequence"/>
</dbReference>
<feature type="domain" description="HTH marR-type" evidence="4">
    <location>
        <begin position="64"/>
        <end position="194"/>
    </location>
</feature>
<proteinExistence type="predicted"/>
<evidence type="ECO:0000313" key="5">
    <source>
        <dbReference type="EMBL" id="MDO1448094.1"/>
    </source>
</evidence>
<dbReference type="EMBL" id="JAUKPO010000010">
    <property type="protein sequence ID" value="MDO1448094.1"/>
    <property type="molecule type" value="Genomic_DNA"/>
</dbReference>
<reference evidence="5" key="1">
    <citation type="submission" date="2023-07" db="EMBL/GenBank/DDBJ databases">
        <title>The genome sequence of Rhodocytophaga aerolata KACC 12507.</title>
        <authorList>
            <person name="Zhang X."/>
        </authorList>
    </citation>
    <scope>NUCLEOTIDE SEQUENCE</scope>
    <source>
        <strain evidence="5">KACC 12507</strain>
    </source>
</reference>
<dbReference type="InterPro" id="IPR036390">
    <property type="entry name" value="WH_DNA-bd_sf"/>
</dbReference>
<dbReference type="InterPro" id="IPR000835">
    <property type="entry name" value="HTH_MarR-typ"/>
</dbReference>
<sequence length="222" mass="25833">MKYTLVKQLIELAEQYESENPENSSQNLVDFTAWLNGQLMQKKPGDTKMAGRLITPYETVESVLGKLITFLYRYARIYSKKSLENTPLITPDDFTYLAIVFSRGSMTKMEVIESHMQEKTTGMEILKRLLKNGLIEQYDDETDKRSKRLVVTQKGQQVLMGIFPSMGYVASLISGNLTTEEKMQLVYLLNKLHLFHQNIYQESRYQHPEDILKERLPDKYNT</sequence>
<dbReference type="SMART" id="SM00347">
    <property type="entry name" value="HTH_MARR"/>
    <property type="match status" value="1"/>
</dbReference>
<dbReference type="GO" id="GO:0003677">
    <property type="term" value="F:DNA binding"/>
    <property type="evidence" value="ECO:0007669"/>
    <property type="project" value="UniProtKB-KW"/>
</dbReference>
<dbReference type="InterPro" id="IPR036388">
    <property type="entry name" value="WH-like_DNA-bd_sf"/>
</dbReference>
<keyword evidence="3" id="KW-0804">Transcription</keyword>
<comment type="caution">
    <text evidence="5">The sequence shown here is derived from an EMBL/GenBank/DDBJ whole genome shotgun (WGS) entry which is preliminary data.</text>
</comment>
<evidence type="ECO:0000313" key="6">
    <source>
        <dbReference type="Proteomes" id="UP001168528"/>
    </source>
</evidence>
<evidence type="ECO:0000256" key="2">
    <source>
        <dbReference type="ARBA" id="ARBA00023125"/>
    </source>
</evidence>